<name>Q0RX43_RHOJR</name>
<keyword evidence="2" id="KW-0614">Plasmid</keyword>
<evidence type="ECO:0000256" key="1">
    <source>
        <dbReference type="SAM" id="MobiDB-lite"/>
    </source>
</evidence>
<feature type="region of interest" description="Disordered" evidence="1">
    <location>
        <begin position="33"/>
        <end position="162"/>
    </location>
</feature>
<dbReference type="Proteomes" id="UP000008710">
    <property type="component" value="Plasmid pRHL1"/>
</dbReference>
<evidence type="ECO:0000313" key="2">
    <source>
        <dbReference type="EMBL" id="ABH00143.1"/>
    </source>
</evidence>
<geneLocation type="plasmid" evidence="2 3">
    <name>pRHL1</name>
</geneLocation>
<feature type="compositionally biased region" description="Basic and acidic residues" evidence="1">
    <location>
        <begin position="56"/>
        <end position="76"/>
    </location>
</feature>
<protein>
    <submittedName>
        <fullName evidence="2">Uncharacterized protein</fullName>
    </submittedName>
</protein>
<evidence type="ECO:0000313" key="3">
    <source>
        <dbReference type="Proteomes" id="UP000008710"/>
    </source>
</evidence>
<proteinExistence type="predicted"/>
<feature type="region of interest" description="Disordered" evidence="1">
    <location>
        <begin position="1"/>
        <end position="21"/>
    </location>
</feature>
<sequence>MRDPPSRWKDDPHAEPYPEEFRRDVVAVARSTRPAIATPFPVIPTLRPPAEDQPDDAQHHTDRGRDHDQRTHERGSPDGSANAADARPSRPPNRALRDSAGARGDASVTAPTRPADGHRVDRTRPRYGRFGRSAARRRDRTPGPGRVRRTPRAEGVPSAGRGTRSAMIVSAHLPPLPVVGRYSWPPCTVRHRSSRWSATLANVTVDVMPVTFERCPSVSSAVSLPSTAHPLPPHER</sequence>
<accession>Q0RX43</accession>
<gene>
    <name evidence="2" type="ordered locus">RHA1_ro09100</name>
</gene>
<dbReference type="EMBL" id="CP000432">
    <property type="protein sequence ID" value="ABH00143.1"/>
    <property type="molecule type" value="Genomic_DNA"/>
</dbReference>
<organism evidence="2 3">
    <name type="scientific">Rhodococcus jostii (strain RHA1)</name>
    <dbReference type="NCBI Taxonomy" id="101510"/>
    <lineage>
        <taxon>Bacteria</taxon>
        <taxon>Bacillati</taxon>
        <taxon>Actinomycetota</taxon>
        <taxon>Actinomycetes</taxon>
        <taxon>Mycobacteriales</taxon>
        <taxon>Nocardiaceae</taxon>
        <taxon>Rhodococcus</taxon>
    </lineage>
</organism>
<dbReference type="KEGG" id="rha:RHA1_ro09100"/>
<dbReference type="AlphaFoldDB" id="Q0RX43"/>
<reference evidence="3" key="1">
    <citation type="journal article" date="2006" name="Proc. Natl. Acad. Sci. U.S.A.">
        <title>The complete genome of Rhodococcus sp. RHA1 provides insights into a catabolic powerhouse.</title>
        <authorList>
            <person name="McLeod M.P."/>
            <person name="Warren R.L."/>
            <person name="Hsiao W.W.L."/>
            <person name="Araki N."/>
            <person name="Myhre M."/>
            <person name="Fernandes C."/>
            <person name="Miyazawa D."/>
            <person name="Wong W."/>
            <person name="Lillquist A.L."/>
            <person name="Wang D."/>
            <person name="Dosanjh M."/>
            <person name="Hara H."/>
            <person name="Petrescu A."/>
            <person name="Morin R.D."/>
            <person name="Yang G."/>
            <person name="Stott J.M."/>
            <person name="Schein J.E."/>
            <person name="Shin H."/>
            <person name="Smailus D."/>
            <person name="Siddiqui A.S."/>
            <person name="Marra M.A."/>
            <person name="Jones S.J.M."/>
            <person name="Holt R."/>
            <person name="Brinkman F.S.L."/>
            <person name="Miyauchi K."/>
            <person name="Fukuda M."/>
            <person name="Davies J.E."/>
            <person name="Mohn W.W."/>
            <person name="Eltis L.D."/>
        </authorList>
    </citation>
    <scope>NUCLEOTIDE SEQUENCE [LARGE SCALE GENOMIC DNA]</scope>
    <source>
        <strain evidence="3">RHA1</strain>
    </source>
</reference>
<dbReference type="HOGENOM" id="CLU_1174699_0_0_11"/>
<feature type="compositionally biased region" description="Basic and acidic residues" evidence="1">
    <location>
        <begin position="115"/>
        <end position="124"/>
    </location>
</feature>
<feature type="compositionally biased region" description="Basic residues" evidence="1">
    <location>
        <begin position="125"/>
        <end position="139"/>
    </location>
</feature>